<feature type="transmembrane region" description="Helical" evidence="1">
    <location>
        <begin position="9"/>
        <end position="28"/>
    </location>
</feature>
<evidence type="ECO:0000256" key="1">
    <source>
        <dbReference type="SAM" id="Phobius"/>
    </source>
</evidence>
<dbReference type="KEGG" id="pgs:CPT03_17965"/>
<keyword evidence="1" id="KW-0812">Transmembrane</keyword>
<dbReference type="InterPro" id="IPR005183">
    <property type="entry name" value="DUF305_CopM-like"/>
</dbReference>
<dbReference type="Pfam" id="PF03713">
    <property type="entry name" value="DUF305"/>
    <property type="match status" value="1"/>
</dbReference>
<keyword evidence="1" id="KW-1133">Transmembrane helix</keyword>
<keyword evidence="4" id="KW-1185">Reference proteome</keyword>
<feature type="domain" description="DUF305" evidence="2">
    <location>
        <begin position="92"/>
        <end position="145"/>
    </location>
</feature>
<accession>A0A2D1U9B9</accession>
<dbReference type="EMBL" id="CP024091">
    <property type="protein sequence ID" value="ATP58218.1"/>
    <property type="molecule type" value="Genomic_DNA"/>
</dbReference>
<sequence length="150" mass="17652">MKQRPYSKFLVMLLISFFIMYGVMFLNISQTSHIYFSLNRLYMTIMMVSPMSLLMLKMMRHMYSNKSVNRLIIMVSSIVFILSFIGLRRQSAIGDRQYLKGMIPHHSSAIMTSERANLKDPETRELADSIIKSQQREITQMKAILRRMDK</sequence>
<dbReference type="Proteomes" id="UP000223749">
    <property type="component" value="Chromosome"/>
</dbReference>
<proteinExistence type="predicted"/>
<evidence type="ECO:0000313" key="4">
    <source>
        <dbReference type="Proteomes" id="UP000223749"/>
    </source>
</evidence>
<dbReference type="OrthoDB" id="517560at2"/>
<dbReference type="InterPro" id="IPR012347">
    <property type="entry name" value="Ferritin-like"/>
</dbReference>
<gene>
    <name evidence="3" type="ORF">CPT03_17965</name>
</gene>
<keyword evidence="1" id="KW-0472">Membrane</keyword>
<evidence type="ECO:0000313" key="3">
    <source>
        <dbReference type="EMBL" id="ATP58218.1"/>
    </source>
</evidence>
<dbReference type="AlphaFoldDB" id="A0A2D1U9B9"/>
<evidence type="ECO:0000259" key="2">
    <source>
        <dbReference type="Pfam" id="PF03713"/>
    </source>
</evidence>
<dbReference type="Gene3D" id="1.20.1260.10">
    <property type="match status" value="1"/>
</dbReference>
<feature type="transmembrane region" description="Helical" evidence="1">
    <location>
        <begin position="34"/>
        <end position="56"/>
    </location>
</feature>
<feature type="transmembrane region" description="Helical" evidence="1">
    <location>
        <begin position="68"/>
        <end position="87"/>
    </location>
</feature>
<name>A0A2D1U9B9_9SPHI</name>
<reference evidence="3 4" key="1">
    <citation type="submission" date="2017-10" db="EMBL/GenBank/DDBJ databases">
        <title>Whole genome of Pedobacter ginsengisoli T01R-27 isolated from tomato rhizosphere.</title>
        <authorList>
            <person name="Weon H.-Y."/>
            <person name="Lee S.A."/>
            <person name="Sang M.K."/>
            <person name="Song J."/>
        </authorList>
    </citation>
    <scope>NUCLEOTIDE SEQUENCE [LARGE SCALE GENOMIC DNA]</scope>
    <source>
        <strain evidence="3 4">T01R-27</strain>
    </source>
</reference>
<protein>
    <submittedName>
        <fullName evidence="3">DUF305 domain-containing protein</fullName>
    </submittedName>
</protein>
<dbReference type="RefSeq" id="WP_099440123.1">
    <property type="nucleotide sequence ID" value="NZ_CP024091.1"/>
</dbReference>
<organism evidence="3 4">
    <name type="scientific">Pedobacter ginsengisoli</name>
    <dbReference type="NCBI Taxonomy" id="363852"/>
    <lineage>
        <taxon>Bacteria</taxon>
        <taxon>Pseudomonadati</taxon>
        <taxon>Bacteroidota</taxon>
        <taxon>Sphingobacteriia</taxon>
        <taxon>Sphingobacteriales</taxon>
        <taxon>Sphingobacteriaceae</taxon>
        <taxon>Pedobacter</taxon>
    </lineage>
</organism>